<dbReference type="PANTHER" id="PTHR14513:SF0">
    <property type="entry name" value="PROTECTION OF TELOMERES PROTEIN 1"/>
    <property type="match status" value="1"/>
</dbReference>
<dbReference type="PANTHER" id="PTHR14513">
    <property type="entry name" value="PROTECTION OF TELOMERES 1"/>
    <property type="match status" value="1"/>
</dbReference>
<protein>
    <recommendedName>
        <fullName evidence="7">Telomeric single stranded DNA binding POT1/Cdc13 domain-containing protein</fullName>
    </recommendedName>
</protein>
<dbReference type="InterPro" id="IPR028389">
    <property type="entry name" value="POT1"/>
</dbReference>
<feature type="compositionally biased region" description="Polar residues" evidence="5">
    <location>
        <begin position="207"/>
        <end position="216"/>
    </location>
</feature>
<keyword evidence="9" id="KW-1185">Reference proteome</keyword>
<dbReference type="AlphaFoldDB" id="A0AAV2YQV4"/>
<dbReference type="Gene3D" id="2.40.50.140">
    <property type="entry name" value="Nucleic acid-binding proteins"/>
    <property type="match status" value="1"/>
</dbReference>
<evidence type="ECO:0000256" key="4">
    <source>
        <dbReference type="ARBA" id="ARBA00023125"/>
    </source>
</evidence>
<comment type="caution">
    <text evidence="8">The sequence shown here is derived from an EMBL/GenBank/DDBJ whole genome shotgun (WGS) entry which is preliminary data.</text>
</comment>
<evidence type="ECO:0000256" key="1">
    <source>
        <dbReference type="ARBA" id="ARBA00004574"/>
    </source>
</evidence>
<comment type="subcellular location">
    <subcellularLocation>
        <location evidence="1">Chromosome</location>
        <location evidence="1">Telomere</location>
    </subcellularLocation>
</comment>
<evidence type="ECO:0000256" key="3">
    <source>
        <dbReference type="ARBA" id="ARBA00022895"/>
    </source>
</evidence>
<evidence type="ECO:0000259" key="7">
    <source>
        <dbReference type="SMART" id="SM00976"/>
    </source>
</evidence>
<evidence type="ECO:0000256" key="2">
    <source>
        <dbReference type="ARBA" id="ARBA00022454"/>
    </source>
</evidence>
<dbReference type="Proteomes" id="UP001146120">
    <property type="component" value="Unassembled WGS sequence"/>
</dbReference>
<dbReference type="GO" id="GO:0010521">
    <property type="term" value="F:telomerase inhibitor activity"/>
    <property type="evidence" value="ECO:0007669"/>
    <property type="project" value="TreeGrafter"/>
</dbReference>
<dbReference type="InterPro" id="IPR012340">
    <property type="entry name" value="NA-bd_OB-fold"/>
</dbReference>
<evidence type="ECO:0000256" key="5">
    <source>
        <dbReference type="SAM" id="MobiDB-lite"/>
    </source>
</evidence>
<feature type="transmembrane region" description="Helical" evidence="6">
    <location>
        <begin position="57"/>
        <end position="75"/>
    </location>
</feature>
<keyword evidence="3" id="KW-0779">Telomere</keyword>
<dbReference type="EMBL" id="DAKRPA010000169">
    <property type="protein sequence ID" value="DAZ96385.1"/>
    <property type="molecule type" value="Genomic_DNA"/>
</dbReference>
<keyword evidence="6" id="KW-0472">Membrane</keyword>
<dbReference type="SMART" id="SM00976">
    <property type="entry name" value="Telo_bind"/>
    <property type="match status" value="1"/>
</dbReference>
<dbReference type="Pfam" id="PF02765">
    <property type="entry name" value="POT1"/>
    <property type="match status" value="1"/>
</dbReference>
<organism evidence="8 9">
    <name type="scientific">Lagenidium giganteum</name>
    <dbReference type="NCBI Taxonomy" id="4803"/>
    <lineage>
        <taxon>Eukaryota</taxon>
        <taxon>Sar</taxon>
        <taxon>Stramenopiles</taxon>
        <taxon>Oomycota</taxon>
        <taxon>Peronosporomycetes</taxon>
        <taxon>Pythiales</taxon>
        <taxon>Pythiaceae</taxon>
    </lineage>
</organism>
<dbReference type="InterPro" id="IPR011564">
    <property type="entry name" value="Telomer_end-bd_POT1/Cdc13"/>
</dbReference>
<keyword evidence="4" id="KW-0238">DNA-binding</keyword>
<evidence type="ECO:0000256" key="6">
    <source>
        <dbReference type="SAM" id="Phobius"/>
    </source>
</evidence>
<proteinExistence type="predicted"/>
<sequence>MRMSREPLVIRGEIRRAYPLRCISSGTSEKQDVFTLGVGPCGHEAARVVTWEIENNILLPFIVLLLTVVSFILTIRRILQLRSLTVLHVMYVVYIYDKWADQVKQFQRHYKVEIKGRGLTVMDWEIGEDTEDHRVCIVVAETELLKKAANSLGSQGKLTVPSGISIQIKYEEPQKIPDSDQLLYRVPRIIDTRTLQDMNRKQPALPPSSSGRNKRTLQMASDDDSVYKYTPLNALMDGKANIYGVVVNMTLPKKSSGKDFYMSVHLIDESKPKREDAVLVLAFFRSLDQALSTLYVGDVVRFHNLKINKYRDTMQGIYRLPTSRFLIVRERPDGSLEYISLHEKWAFDRSDENRVRELMTWSKTALAQDRTLPPSCPAAPQLLGDLHHVEGFVDVIVRVLNIREGTDENHKASIVIWDGSGDRAHSNTALNSRLLDLSDLDNTDMNLRRGVLVKVVIDSCWVLLQCMGFLDRLENGWCRFRNLAISDDNAEDVESRFIQLHFREASSLALMPDYTADVQDRLQAISSPINATEGPSVTTVIPAHITTKVPVSTLEAVRTSSQVPRKYHCVARCVKIWPSDIVKTTKKVGDTFTYSFVIRLEDSSAQLDVSLLGKDAEHFLHGVPPCDLQTNNSSRAVLQKRLAALVGCGQPLHCCIKSFAPVAHAGGQDITSAKPNVRFRMFDTMLQVR</sequence>
<keyword evidence="6" id="KW-0812">Transmembrane</keyword>
<feature type="region of interest" description="Disordered" evidence="5">
    <location>
        <begin position="196"/>
        <end position="216"/>
    </location>
</feature>
<dbReference type="GO" id="GO:0098505">
    <property type="term" value="F:G-rich strand telomeric DNA binding"/>
    <property type="evidence" value="ECO:0007669"/>
    <property type="project" value="TreeGrafter"/>
</dbReference>
<accession>A0AAV2YQV4</accession>
<dbReference type="InterPro" id="IPR057620">
    <property type="entry name" value="POT1A/B-like_OB"/>
</dbReference>
<reference evidence="8" key="2">
    <citation type="journal article" date="2023" name="Microbiol Resour">
        <title>Decontamination and Annotation of the Draft Genome Sequence of the Oomycete Lagenidium giganteum ARSEF 373.</title>
        <authorList>
            <person name="Morgan W.R."/>
            <person name="Tartar A."/>
        </authorList>
    </citation>
    <scope>NUCLEOTIDE SEQUENCE</scope>
    <source>
        <strain evidence="8">ARSEF 373</strain>
    </source>
</reference>
<dbReference type="GO" id="GO:0032210">
    <property type="term" value="P:regulation of telomere maintenance via telomerase"/>
    <property type="evidence" value="ECO:0007669"/>
    <property type="project" value="TreeGrafter"/>
</dbReference>
<feature type="domain" description="Telomeric single stranded DNA binding POT1/Cdc13" evidence="7">
    <location>
        <begin position="229"/>
        <end position="363"/>
    </location>
</feature>
<keyword evidence="6" id="KW-1133">Transmembrane helix</keyword>
<name>A0AAV2YQV4_9STRA</name>
<evidence type="ECO:0000313" key="8">
    <source>
        <dbReference type="EMBL" id="DAZ96385.1"/>
    </source>
</evidence>
<dbReference type="SUPFAM" id="SSF50249">
    <property type="entry name" value="Nucleic acid-binding proteins"/>
    <property type="match status" value="1"/>
</dbReference>
<dbReference type="GO" id="GO:0016233">
    <property type="term" value="P:telomere capping"/>
    <property type="evidence" value="ECO:0007669"/>
    <property type="project" value="TreeGrafter"/>
</dbReference>
<keyword evidence="2" id="KW-0158">Chromosome</keyword>
<reference evidence="8" key="1">
    <citation type="submission" date="2022-11" db="EMBL/GenBank/DDBJ databases">
        <authorList>
            <person name="Morgan W.R."/>
            <person name="Tartar A."/>
        </authorList>
    </citation>
    <scope>NUCLEOTIDE SEQUENCE</scope>
    <source>
        <strain evidence="8">ARSEF 373</strain>
    </source>
</reference>
<dbReference type="Pfam" id="PF25507">
    <property type="entry name" value="OB_POT1A"/>
    <property type="match status" value="1"/>
</dbReference>
<gene>
    <name evidence="8" type="ORF">N0F65_010752</name>
</gene>
<evidence type="ECO:0000313" key="9">
    <source>
        <dbReference type="Proteomes" id="UP001146120"/>
    </source>
</evidence>
<dbReference type="GO" id="GO:0000783">
    <property type="term" value="C:nuclear telomere cap complex"/>
    <property type="evidence" value="ECO:0007669"/>
    <property type="project" value="TreeGrafter"/>
</dbReference>